<dbReference type="InterPro" id="IPR008030">
    <property type="entry name" value="NmrA-like"/>
</dbReference>
<protein>
    <submittedName>
        <fullName evidence="5">NAD(P)-binding protein</fullName>
    </submittedName>
</protein>
<organism evidence="5 6">
    <name type="scientific">Lojkania enalia</name>
    <dbReference type="NCBI Taxonomy" id="147567"/>
    <lineage>
        <taxon>Eukaryota</taxon>
        <taxon>Fungi</taxon>
        <taxon>Dikarya</taxon>
        <taxon>Ascomycota</taxon>
        <taxon>Pezizomycotina</taxon>
        <taxon>Dothideomycetes</taxon>
        <taxon>Pleosporomycetidae</taxon>
        <taxon>Pleosporales</taxon>
        <taxon>Pleosporales incertae sedis</taxon>
        <taxon>Lojkania</taxon>
    </lineage>
</organism>
<gene>
    <name evidence="5" type="ORF">CC78DRAFT_618486</name>
</gene>
<keyword evidence="3" id="KW-0560">Oxidoreductase</keyword>
<dbReference type="InterPro" id="IPR051164">
    <property type="entry name" value="NmrA-like_oxidored"/>
</dbReference>
<dbReference type="OrthoDB" id="419598at2759"/>
<reference evidence="6" key="1">
    <citation type="journal article" date="2020" name="Stud. Mycol.">
        <title>101 Dothideomycetes genomes: A test case for predicting lifestyles and emergence of pathogens.</title>
        <authorList>
            <person name="Haridas S."/>
            <person name="Albert R."/>
            <person name="Binder M."/>
            <person name="Bloem J."/>
            <person name="LaButti K."/>
            <person name="Salamov A."/>
            <person name="Andreopoulos B."/>
            <person name="Baker S."/>
            <person name="Barry K."/>
            <person name="Bills G."/>
            <person name="Bluhm B."/>
            <person name="Cannon C."/>
            <person name="Castanera R."/>
            <person name="Culley D."/>
            <person name="Daum C."/>
            <person name="Ezra D."/>
            <person name="Gonzalez J."/>
            <person name="Henrissat B."/>
            <person name="Kuo A."/>
            <person name="Liang C."/>
            <person name="Lipzen A."/>
            <person name="Lutzoni F."/>
            <person name="Magnuson J."/>
            <person name="Mondo S."/>
            <person name="Nolan M."/>
            <person name="Ohm R."/>
            <person name="Pangilinan J."/>
            <person name="Park H.-J."/>
            <person name="Ramirez L."/>
            <person name="Alfaro M."/>
            <person name="Sun H."/>
            <person name="Tritt A."/>
            <person name="Yoshinaga Y."/>
            <person name="Zwiers L.-H."/>
            <person name="Turgeon B."/>
            <person name="Goodwin S."/>
            <person name="Spatafora J."/>
            <person name="Crous P."/>
            <person name="Grigoriev I."/>
        </authorList>
    </citation>
    <scope>NUCLEOTIDE SEQUENCE [LARGE SCALE GENOMIC DNA]</scope>
    <source>
        <strain evidence="6">CBS 304.66</strain>
    </source>
</reference>
<evidence type="ECO:0000313" key="5">
    <source>
        <dbReference type="EMBL" id="KAF2262425.1"/>
    </source>
</evidence>
<dbReference type="Gene3D" id="3.90.25.10">
    <property type="entry name" value="UDP-galactose 4-epimerase, domain 1"/>
    <property type="match status" value="1"/>
</dbReference>
<dbReference type="AlphaFoldDB" id="A0A9P4MYE6"/>
<dbReference type="PANTHER" id="PTHR42748:SF30">
    <property type="entry name" value="NMRA-LIKE DOMAIN-CONTAINING PROTEIN"/>
    <property type="match status" value="1"/>
</dbReference>
<dbReference type="Pfam" id="PF05368">
    <property type="entry name" value="NmrA"/>
    <property type="match status" value="1"/>
</dbReference>
<dbReference type="GO" id="GO:0016491">
    <property type="term" value="F:oxidoreductase activity"/>
    <property type="evidence" value="ECO:0007669"/>
    <property type="project" value="UniProtKB-KW"/>
</dbReference>
<keyword evidence="6" id="KW-1185">Reference proteome</keyword>
<comment type="caution">
    <text evidence="5">The sequence shown here is derived from an EMBL/GenBank/DDBJ whole genome shotgun (WGS) entry which is preliminary data.</text>
</comment>
<dbReference type="Proteomes" id="UP000800093">
    <property type="component" value="Unassembled WGS sequence"/>
</dbReference>
<accession>A0A9P4MYE6</accession>
<name>A0A9P4MYE6_9PLEO</name>
<dbReference type="InterPro" id="IPR036291">
    <property type="entry name" value="NAD(P)-bd_dom_sf"/>
</dbReference>
<dbReference type="EMBL" id="ML986640">
    <property type="protein sequence ID" value="KAF2262425.1"/>
    <property type="molecule type" value="Genomic_DNA"/>
</dbReference>
<evidence type="ECO:0000256" key="1">
    <source>
        <dbReference type="ARBA" id="ARBA00006328"/>
    </source>
</evidence>
<keyword evidence="2" id="KW-0521">NADP</keyword>
<sequence length="287" mass="31208">MASKTALVLRATGSQGKGVRDPEEPRALALKDSGAQLFKGTLDNPDSINAAVQGCSALFLNQIPSFTDDAETREASSIVVLAKAAGVKHVVHSTTLPFQYPDFRTRYADNLAGPAIIGKGNVEDLIRESGLMWTIIRPGIFMTNFTTPISNYMHPELAEGKLLEAVDRDTILPLVDPDDIGAFATAAFQDAKRFSGKIVPLASDKLLSVEIGREIERASGKKIEVVFKPANECEEEAKTNLLVAGNRLTVGIDALVDMEEVKAWGIPLTSFREILEKNRDAVMPEQW</sequence>
<evidence type="ECO:0000259" key="4">
    <source>
        <dbReference type="Pfam" id="PF05368"/>
    </source>
</evidence>
<evidence type="ECO:0000313" key="6">
    <source>
        <dbReference type="Proteomes" id="UP000800093"/>
    </source>
</evidence>
<evidence type="ECO:0000256" key="2">
    <source>
        <dbReference type="ARBA" id="ARBA00022857"/>
    </source>
</evidence>
<dbReference type="Gene3D" id="3.40.50.720">
    <property type="entry name" value="NAD(P)-binding Rossmann-like Domain"/>
    <property type="match status" value="1"/>
</dbReference>
<proteinExistence type="inferred from homology"/>
<evidence type="ECO:0000256" key="3">
    <source>
        <dbReference type="ARBA" id="ARBA00023002"/>
    </source>
</evidence>
<dbReference type="GO" id="GO:0005634">
    <property type="term" value="C:nucleus"/>
    <property type="evidence" value="ECO:0007669"/>
    <property type="project" value="TreeGrafter"/>
</dbReference>
<comment type="similarity">
    <text evidence="1">Belongs to the NmrA-type oxidoreductase family.</text>
</comment>
<dbReference type="PANTHER" id="PTHR42748">
    <property type="entry name" value="NITROGEN METABOLITE REPRESSION PROTEIN NMRA FAMILY MEMBER"/>
    <property type="match status" value="1"/>
</dbReference>
<feature type="domain" description="NmrA-like" evidence="4">
    <location>
        <begin position="19"/>
        <end position="233"/>
    </location>
</feature>
<dbReference type="SUPFAM" id="SSF51735">
    <property type="entry name" value="NAD(P)-binding Rossmann-fold domains"/>
    <property type="match status" value="1"/>
</dbReference>